<evidence type="ECO:0000256" key="2">
    <source>
        <dbReference type="ARBA" id="ARBA00008163"/>
    </source>
</evidence>
<sequence>MVSSNNIFRLLMFIFIFILSCCFFDKCFADDVFERIEIPSSFNPVGSGARALGMGGAFIAIADDATAASWNPGGLIQLEYPEISLVYSGFHRIEDNTFGLSHEADGNQTVSKSAINYFSAAYPFTIWKRNMIISLSYQRLYDFTRQWDFSLSSQNKGLVRKDDYHYKQDGDLSAIGLAYCIQITPVISFGFTLNIWDDDLTPNNWERLLLQKGNGLDEGEAPFQTQSLTADTYSLKGINANLGIMWNATPKLSVGAVFKTPFEADLEHKHSFSASLRYPDLPKLGQDSKNSSQTDETLDMPMSYGIGIAYQFTRNFTLSADLCRTHWDDFILTQSDGTQISPVTGKSVVDSQIVPTHQVRIGGEYLFITSNYIIPLCAGLFYDPAPAPSSPDDIFGFSIGSGIGWKQFHFDAAYQYRFGNDVGGYMIEERDFSQNMQEHTGYFSVVVHF</sequence>
<gene>
    <name evidence="8" type="ORF">dnl_10350</name>
</gene>
<evidence type="ECO:0000256" key="7">
    <source>
        <dbReference type="ARBA" id="ARBA00023237"/>
    </source>
</evidence>
<proteinExistence type="inferred from homology"/>
<evidence type="ECO:0000256" key="6">
    <source>
        <dbReference type="ARBA" id="ARBA00023136"/>
    </source>
</evidence>
<dbReference type="SUPFAM" id="SSF56935">
    <property type="entry name" value="Porins"/>
    <property type="match status" value="1"/>
</dbReference>
<keyword evidence="4" id="KW-0812">Transmembrane</keyword>
<keyword evidence="9" id="KW-1185">Reference proteome</keyword>
<dbReference type="InterPro" id="IPR005017">
    <property type="entry name" value="OMPP1/FadL/TodX"/>
</dbReference>
<keyword evidence="5" id="KW-0732">Signal</keyword>
<organism evidence="8 9">
    <name type="scientific">Desulfonema limicola</name>
    <dbReference type="NCBI Taxonomy" id="45656"/>
    <lineage>
        <taxon>Bacteria</taxon>
        <taxon>Pseudomonadati</taxon>
        <taxon>Thermodesulfobacteriota</taxon>
        <taxon>Desulfobacteria</taxon>
        <taxon>Desulfobacterales</taxon>
        <taxon>Desulfococcaceae</taxon>
        <taxon>Desulfonema</taxon>
    </lineage>
</organism>
<dbReference type="AlphaFoldDB" id="A0A975B4S8"/>
<evidence type="ECO:0000313" key="8">
    <source>
        <dbReference type="EMBL" id="QTA78796.1"/>
    </source>
</evidence>
<dbReference type="PANTHER" id="PTHR35093">
    <property type="entry name" value="OUTER MEMBRANE PROTEIN NMB0088-RELATED"/>
    <property type="match status" value="1"/>
</dbReference>
<evidence type="ECO:0000313" key="9">
    <source>
        <dbReference type="Proteomes" id="UP000663720"/>
    </source>
</evidence>
<dbReference type="PANTHER" id="PTHR35093:SF8">
    <property type="entry name" value="OUTER MEMBRANE PROTEIN NMB0088-RELATED"/>
    <property type="match status" value="1"/>
</dbReference>
<dbReference type="RefSeq" id="WP_207690615.1">
    <property type="nucleotide sequence ID" value="NZ_CP061799.1"/>
</dbReference>
<comment type="similarity">
    <text evidence="2">Belongs to the OmpP1/FadL family.</text>
</comment>
<keyword evidence="3" id="KW-1134">Transmembrane beta strand</keyword>
<keyword evidence="6" id="KW-0472">Membrane</keyword>
<comment type="subcellular location">
    <subcellularLocation>
        <location evidence="1">Cell outer membrane</location>
        <topology evidence="1">Multi-pass membrane protein</topology>
    </subcellularLocation>
</comment>
<evidence type="ECO:0000256" key="1">
    <source>
        <dbReference type="ARBA" id="ARBA00004571"/>
    </source>
</evidence>
<accession>A0A975B4S8</accession>
<evidence type="ECO:0000256" key="3">
    <source>
        <dbReference type="ARBA" id="ARBA00022452"/>
    </source>
</evidence>
<dbReference type="EMBL" id="CP061799">
    <property type="protein sequence ID" value="QTA78796.1"/>
    <property type="molecule type" value="Genomic_DNA"/>
</dbReference>
<evidence type="ECO:0000256" key="5">
    <source>
        <dbReference type="ARBA" id="ARBA00022729"/>
    </source>
</evidence>
<reference evidence="8" key="1">
    <citation type="journal article" date="2021" name="Microb. Physiol.">
        <title>Proteogenomic Insights into the Physiology of Marine, Sulfate-Reducing, Filamentous Desulfonema limicola and Desulfonema magnum.</title>
        <authorList>
            <person name="Schnaars V."/>
            <person name="Wohlbrand L."/>
            <person name="Scheve S."/>
            <person name="Hinrichs C."/>
            <person name="Reinhardt R."/>
            <person name="Rabus R."/>
        </authorList>
    </citation>
    <scope>NUCLEOTIDE SEQUENCE</scope>
    <source>
        <strain evidence="8">5ac10</strain>
    </source>
</reference>
<dbReference type="Gene3D" id="2.40.160.60">
    <property type="entry name" value="Outer membrane protein transport protein (OMPP1/FadL/TodX)"/>
    <property type="match status" value="1"/>
</dbReference>
<dbReference type="Pfam" id="PF03349">
    <property type="entry name" value="Toluene_X"/>
    <property type="match status" value="1"/>
</dbReference>
<protein>
    <submittedName>
        <fullName evidence="8">Outer membrane protein transport protein domain-containing protein</fullName>
    </submittedName>
</protein>
<dbReference type="KEGG" id="dli:dnl_10350"/>
<dbReference type="GO" id="GO:0009279">
    <property type="term" value="C:cell outer membrane"/>
    <property type="evidence" value="ECO:0007669"/>
    <property type="project" value="UniProtKB-SubCell"/>
</dbReference>
<keyword evidence="7" id="KW-0998">Cell outer membrane</keyword>
<name>A0A975B4S8_9BACT</name>
<evidence type="ECO:0000256" key="4">
    <source>
        <dbReference type="ARBA" id="ARBA00022692"/>
    </source>
</evidence>
<dbReference type="GO" id="GO:0015483">
    <property type="term" value="F:long-chain fatty acid transporting porin activity"/>
    <property type="evidence" value="ECO:0007669"/>
    <property type="project" value="TreeGrafter"/>
</dbReference>
<dbReference type="Proteomes" id="UP000663720">
    <property type="component" value="Chromosome"/>
</dbReference>